<accession>A0A318S5R0</accession>
<dbReference type="Proteomes" id="UP000248326">
    <property type="component" value="Unassembled WGS sequence"/>
</dbReference>
<dbReference type="PANTHER" id="PTHR35807">
    <property type="entry name" value="TRANSCRIPTIONAL REGULATOR REDD-RELATED"/>
    <property type="match status" value="1"/>
</dbReference>
<evidence type="ECO:0000313" key="2">
    <source>
        <dbReference type="EMBL" id="PYE54122.1"/>
    </source>
</evidence>
<evidence type="ECO:0000313" key="3">
    <source>
        <dbReference type="Proteomes" id="UP000248326"/>
    </source>
</evidence>
<dbReference type="SMART" id="SM00028">
    <property type="entry name" value="TPR"/>
    <property type="match status" value="3"/>
</dbReference>
<reference evidence="2 3" key="1">
    <citation type="submission" date="2018-06" db="EMBL/GenBank/DDBJ databases">
        <title>Genomic Encyclopedia of Type Strains, Phase IV (KMG-IV): sequencing the most valuable type-strain genomes for metagenomic binning, comparative biology and taxonomic classification.</title>
        <authorList>
            <person name="Goeker M."/>
        </authorList>
    </citation>
    <scope>NUCLEOTIDE SEQUENCE [LARGE SCALE GENOMIC DNA]</scope>
    <source>
        <strain evidence="2 3">DSM 18048</strain>
    </source>
</reference>
<gene>
    <name evidence="2" type="ORF">DES52_10687</name>
</gene>
<evidence type="ECO:0000259" key="1">
    <source>
        <dbReference type="SMART" id="SM01043"/>
    </source>
</evidence>
<dbReference type="AlphaFoldDB" id="A0A318S5R0"/>
<keyword evidence="3" id="KW-1185">Reference proteome</keyword>
<sequence length="753" mass="82552">MDLAAHLVLLGSPALLLDGRPASPITRKSLSILALLHEEGTLTRPSVASMLWGNRGDDAALHNLRQELYRLSKLAPGLVVSDGKTLSLASFVTSDVRAVREANERHGEAVPLGSFLEGVDADDEAFGEWLGARRADADRIRVELLRRVARRASDLETFEEARRALEAALTLDPLREDVWRDFMTVLAREGRHDELTGAYERLRAELEAQVGGEPLAETREVFERLRSQSAASPLELAKTALHEAREASRLHRHEDVRGSMRALLKRLHDEAKLERPFIARACELLFSSAYALGDVPAMEEAVERLRGLARLDLTFETLCVAKTAALWTRQGRLAEVRDLTREAWEEREHRDDQAEVLLWRGVALLRLGDLPNARDTLSLVTDARLPAALAAEASLGLGAAALNLGRLDEAGEHLRAALRAARRAGEVALTVRARANLGVWHLLSGEQDLAARTLTRAAEDARALSQPAMTRMLLVNLFKALYELGRLDEAGAALDEAFSLLRDAPDPHVEGALLNNLGALARARGDYGATLDALARALDNARATGNKMQEVRRLLARADVLTELGATTEAHEDVCLALDLVRRHGLREVEPWANLLLAEAALQLGNVATCAARLEDVALVKESLSSDDATRWRCDTAALALARSDADAALAALADPPDPSCRALHLSLRARAKRASNLDVSQEREEALSWLRGRHLVALDEVRVRRALGLDLVRADALLKEVRASLQSEPSVLAAFDKRWASSNAMFAELSWW</sequence>
<dbReference type="InterPro" id="IPR019734">
    <property type="entry name" value="TPR_rpt"/>
</dbReference>
<feature type="domain" description="Bacterial transcriptional activator" evidence="1">
    <location>
        <begin position="94"/>
        <end position="226"/>
    </location>
</feature>
<dbReference type="RefSeq" id="WP_110886515.1">
    <property type="nucleotide sequence ID" value="NZ_QJSX01000006.1"/>
</dbReference>
<dbReference type="EMBL" id="QJSX01000006">
    <property type="protein sequence ID" value="PYE54122.1"/>
    <property type="molecule type" value="Genomic_DNA"/>
</dbReference>
<keyword evidence="2" id="KW-0238">DNA-binding</keyword>
<dbReference type="GO" id="GO:0003677">
    <property type="term" value="F:DNA binding"/>
    <property type="evidence" value="ECO:0007669"/>
    <property type="project" value="UniProtKB-KW"/>
</dbReference>
<name>A0A318S5R0_9DEIO</name>
<proteinExistence type="predicted"/>
<comment type="caution">
    <text evidence="2">The sequence shown here is derived from an EMBL/GenBank/DDBJ whole genome shotgun (WGS) entry which is preliminary data.</text>
</comment>
<dbReference type="OrthoDB" id="54411at2"/>
<dbReference type="InterPro" id="IPR051677">
    <property type="entry name" value="AfsR-DnrI-RedD_regulator"/>
</dbReference>
<dbReference type="SMART" id="SM01043">
    <property type="entry name" value="BTAD"/>
    <property type="match status" value="1"/>
</dbReference>
<organism evidence="2 3">
    <name type="scientific">Deinococcus yavapaiensis KR-236</name>
    <dbReference type="NCBI Taxonomy" id="694435"/>
    <lineage>
        <taxon>Bacteria</taxon>
        <taxon>Thermotogati</taxon>
        <taxon>Deinococcota</taxon>
        <taxon>Deinococci</taxon>
        <taxon>Deinococcales</taxon>
        <taxon>Deinococcaceae</taxon>
        <taxon>Deinococcus</taxon>
    </lineage>
</organism>
<protein>
    <submittedName>
        <fullName evidence="2">DNA-binding SARP family transcriptional activator</fullName>
    </submittedName>
</protein>
<dbReference type="Pfam" id="PF03704">
    <property type="entry name" value="BTAD"/>
    <property type="match status" value="1"/>
</dbReference>
<dbReference type="SUPFAM" id="SSF48452">
    <property type="entry name" value="TPR-like"/>
    <property type="match status" value="3"/>
</dbReference>
<dbReference type="InterPro" id="IPR011990">
    <property type="entry name" value="TPR-like_helical_dom_sf"/>
</dbReference>
<dbReference type="Pfam" id="PF13424">
    <property type="entry name" value="TPR_12"/>
    <property type="match status" value="1"/>
</dbReference>
<dbReference type="Gene3D" id="1.25.40.10">
    <property type="entry name" value="Tetratricopeptide repeat domain"/>
    <property type="match status" value="3"/>
</dbReference>
<dbReference type="InterPro" id="IPR005158">
    <property type="entry name" value="BTAD"/>
</dbReference>